<dbReference type="EMBL" id="KN716321">
    <property type="protein sequence ID" value="KJH47073.1"/>
    <property type="molecule type" value="Genomic_DNA"/>
</dbReference>
<feature type="domain" description="E3 UFM1-protein ligase-like C-terminal" evidence="3">
    <location>
        <begin position="329"/>
        <end position="412"/>
    </location>
</feature>
<evidence type="ECO:0000256" key="1">
    <source>
        <dbReference type="SAM" id="MobiDB-lite"/>
    </source>
</evidence>
<evidence type="ECO:0000259" key="2">
    <source>
        <dbReference type="Pfam" id="PF23659"/>
    </source>
</evidence>
<evidence type="ECO:0000313" key="5">
    <source>
        <dbReference type="Proteomes" id="UP000053766"/>
    </source>
</evidence>
<feature type="compositionally biased region" description="Basic and acidic residues" evidence="1">
    <location>
        <begin position="121"/>
        <end position="130"/>
    </location>
</feature>
<dbReference type="InterPro" id="IPR056580">
    <property type="entry name" value="Ufl1_dom"/>
</dbReference>
<keyword evidence="5" id="KW-1185">Reference proteome</keyword>
<dbReference type="PANTHER" id="PTHR31057">
    <property type="entry name" value="E3 UFM1-PROTEIN LIGASE 1"/>
    <property type="match status" value="1"/>
</dbReference>
<dbReference type="InterPro" id="IPR056761">
    <property type="entry name" value="Ufl1-like_C"/>
</dbReference>
<name>A0A0D8XQW7_DICVI</name>
<dbReference type="Pfam" id="PF23659">
    <property type="entry name" value="UFL1"/>
    <property type="match status" value="1"/>
</dbReference>
<proteinExistence type="predicted"/>
<dbReference type="AlphaFoldDB" id="A0A0D8XQW7"/>
<dbReference type="Proteomes" id="UP000053766">
    <property type="component" value="Unassembled WGS sequence"/>
</dbReference>
<dbReference type="GO" id="GO:0034976">
    <property type="term" value="P:response to endoplasmic reticulum stress"/>
    <property type="evidence" value="ECO:0007669"/>
    <property type="project" value="TreeGrafter"/>
</dbReference>
<protein>
    <recommendedName>
        <fullName evidence="6">E3 UFM1-protein ligase 1 homolog</fullName>
    </recommendedName>
</protein>
<evidence type="ECO:0000259" key="3">
    <source>
        <dbReference type="Pfam" id="PF25041"/>
    </source>
</evidence>
<dbReference type="GO" id="GO:0032434">
    <property type="term" value="P:regulation of proteasomal ubiquitin-dependent protein catabolic process"/>
    <property type="evidence" value="ECO:0007669"/>
    <property type="project" value="TreeGrafter"/>
</dbReference>
<dbReference type="GO" id="GO:0005789">
    <property type="term" value="C:endoplasmic reticulum membrane"/>
    <property type="evidence" value="ECO:0007669"/>
    <property type="project" value="TreeGrafter"/>
</dbReference>
<dbReference type="InterPro" id="IPR018611">
    <property type="entry name" value="Ufl1"/>
</dbReference>
<organism evidence="4 5">
    <name type="scientific">Dictyocaulus viviparus</name>
    <name type="common">Bovine lungworm</name>
    <dbReference type="NCBI Taxonomy" id="29172"/>
    <lineage>
        <taxon>Eukaryota</taxon>
        <taxon>Metazoa</taxon>
        <taxon>Ecdysozoa</taxon>
        <taxon>Nematoda</taxon>
        <taxon>Chromadorea</taxon>
        <taxon>Rhabditida</taxon>
        <taxon>Rhabditina</taxon>
        <taxon>Rhabditomorpha</taxon>
        <taxon>Strongyloidea</taxon>
        <taxon>Metastrongylidae</taxon>
        <taxon>Dictyocaulus</taxon>
    </lineage>
</organism>
<sequence length="428" mass="47721">MLFLEAVEASGVCDVKSVLQPFAIPFDDSDFLKISEMVSSSESNLYCAGSHVFSDHLLSEVVERLGDHIDTWVNKLITKFEQDRKGSHHQHKKIEADSEWSDSKRGGKKKGGRGSGGKINKSHEVMHEESPAPTIGVPSETLEEWVTKIGAVPEEILVDVVERIESRVDEKIRARLSEIAATHRNTAAQSQKRNLAQLQQQAQSLYTSICMFEDSSSSFPGMFFCLYFLNYALRTELNQYVLRNVGTELANAILSCASETENVHLMKEKQRDATIAALSVELRSGVSSLYNSLRESTLDNFHSAVFDLSSPKTLSLVLKHPDSKARTEMLEKYVAELREQVQVQSEPAAALLSCVLFLLARNGKPVAASGRFVAQLVRQLSDIVDQSLFENLVSCQRLVVHCLKNKDDEVSRDMLMSDIEKLKQAVIS</sequence>
<feature type="compositionally biased region" description="Basic and acidic residues" evidence="1">
    <location>
        <begin position="93"/>
        <end position="105"/>
    </location>
</feature>
<reference evidence="5" key="2">
    <citation type="journal article" date="2016" name="Sci. Rep.">
        <title>Dictyocaulus viviparus genome, variome and transcriptome elucidate lungworm biology and support future intervention.</title>
        <authorList>
            <person name="McNulty S.N."/>
            <person name="Strube C."/>
            <person name="Rosa B.A."/>
            <person name="Martin J.C."/>
            <person name="Tyagi R."/>
            <person name="Choi Y.J."/>
            <person name="Wang Q."/>
            <person name="Hallsworth Pepin K."/>
            <person name="Zhang X."/>
            <person name="Ozersky P."/>
            <person name="Wilson R.K."/>
            <person name="Sternberg P.W."/>
            <person name="Gasser R.B."/>
            <person name="Mitreva M."/>
        </authorList>
    </citation>
    <scope>NUCLEOTIDE SEQUENCE [LARGE SCALE GENOMIC DNA]</scope>
    <source>
        <strain evidence="5">HannoverDv2000</strain>
    </source>
</reference>
<dbReference type="STRING" id="29172.A0A0D8XQW7"/>
<dbReference type="GO" id="GO:0061666">
    <property type="term" value="F:UFM1 ligase activity"/>
    <property type="evidence" value="ECO:0007669"/>
    <property type="project" value="InterPro"/>
</dbReference>
<feature type="region of interest" description="Disordered" evidence="1">
    <location>
        <begin position="84"/>
        <end position="136"/>
    </location>
</feature>
<reference evidence="4 5" key="1">
    <citation type="submission" date="2013-11" db="EMBL/GenBank/DDBJ databases">
        <title>Draft genome of the bovine lungworm Dictyocaulus viviparus.</title>
        <authorList>
            <person name="Mitreva M."/>
        </authorList>
    </citation>
    <scope>NUCLEOTIDE SEQUENCE [LARGE SCALE GENOMIC DNA]</scope>
    <source>
        <strain evidence="4 5">HannoverDv2000</strain>
    </source>
</reference>
<evidence type="ECO:0008006" key="6">
    <source>
        <dbReference type="Google" id="ProtNLM"/>
    </source>
</evidence>
<dbReference type="PANTHER" id="PTHR31057:SF0">
    <property type="entry name" value="E3 UFM1-PROTEIN LIGASE 1"/>
    <property type="match status" value="1"/>
</dbReference>
<evidence type="ECO:0000313" key="4">
    <source>
        <dbReference type="EMBL" id="KJH47073.1"/>
    </source>
</evidence>
<gene>
    <name evidence="4" type="ORF">DICVIV_06833</name>
</gene>
<dbReference type="Pfam" id="PF25041">
    <property type="entry name" value="UFL1_C"/>
    <property type="match status" value="1"/>
</dbReference>
<feature type="domain" description="E3 UFM1-protein ligase 1-like" evidence="2">
    <location>
        <begin position="196"/>
        <end position="320"/>
    </location>
</feature>
<dbReference type="GO" id="GO:1990592">
    <property type="term" value="P:protein K69-linked ufmylation"/>
    <property type="evidence" value="ECO:0007669"/>
    <property type="project" value="TreeGrafter"/>
</dbReference>
<accession>A0A0D8XQW7</accession>
<dbReference type="OrthoDB" id="10258297at2759"/>